<dbReference type="STRING" id="225359.A0A2S4PW79"/>
<feature type="compositionally biased region" description="Basic and acidic residues" evidence="11">
    <location>
        <begin position="334"/>
        <end position="343"/>
    </location>
</feature>
<comment type="caution">
    <text evidence="14">The sequence shown here is derived from an EMBL/GenBank/DDBJ whole genome shotgun (WGS) entry which is preliminary data.</text>
</comment>
<keyword evidence="4" id="KW-0488">Methylation</keyword>
<dbReference type="OrthoDB" id="68090at2759"/>
<evidence type="ECO:0000256" key="5">
    <source>
        <dbReference type="ARBA" id="ARBA00022490"/>
    </source>
</evidence>
<evidence type="ECO:0000256" key="8">
    <source>
        <dbReference type="ARBA" id="ARBA00022942"/>
    </source>
</evidence>
<dbReference type="Gene3D" id="3.40.1000.30">
    <property type="match status" value="1"/>
</dbReference>
<sequence>MPASLTTESILRHLANALPTHAKDDTSSDLSSSYEAIAIFCHACMIASGFRLLGFREGQTLDECSLLAPRLSPEWNSTFNSFTFYYAYEESSMRFVIKVDRLGSKAEIRGIGLEDERINRFEVTARDYISQSSLPLRIKVSSDGDEDRSDLEEKLKDVFISSSRIQDKPTLNLASIFYLAIIKKLLPSSSKDHEESQSSTPANASDEYKQSQVPQNPQNPLRNPIIEPRAPMIPQPYPIDTFPTSHPDHPFPEGDFPPPGFDDEYDLNRIPPRYPLYPNGPPFNIGYDDLNPQGLGPRDPLRGTLTGGGFGDGMNGMHPTFDVPLFGGLGRNTRRPEVPEGARYDPIGPGDIPSGNGRPFNPFKDGDII</sequence>
<dbReference type="AlphaFoldDB" id="A0A2S4PW79"/>
<dbReference type="GO" id="GO:0043161">
    <property type="term" value="P:proteasome-mediated ubiquitin-dependent protein catabolic process"/>
    <property type="evidence" value="ECO:0007669"/>
    <property type="project" value="InterPro"/>
</dbReference>
<evidence type="ECO:0000256" key="3">
    <source>
        <dbReference type="ARBA" id="ARBA00006405"/>
    </source>
</evidence>
<evidence type="ECO:0000256" key="1">
    <source>
        <dbReference type="ARBA" id="ARBA00004240"/>
    </source>
</evidence>
<evidence type="ECO:0000313" key="14">
    <source>
        <dbReference type="EMBL" id="POS86291.1"/>
    </source>
</evidence>
<evidence type="ECO:0000256" key="10">
    <source>
        <dbReference type="ARBA" id="ARBA00024805"/>
    </source>
</evidence>
<dbReference type="EMBL" id="PEDP01000360">
    <property type="protein sequence ID" value="POS86291.1"/>
    <property type="molecule type" value="Genomic_DNA"/>
</dbReference>
<feature type="compositionally biased region" description="Polar residues" evidence="11">
    <location>
        <begin position="210"/>
        <end position="221"/>
    </location>
</feature>
<dbReference type="Pfam" id="PF08577">
    <property type="entry name" value="PI31_Prot_C"/>
    <property type="match status" value="1"/>
</dbReference>
<evidence type="ECO:0000313" key="15">
    <source>
        <dbReference type="Proteomes" id="UP000237438"/>
    </source>
</evidence>
<keyword evidence="8" id="KW-0647">Proteasome</keyword>
<dbReference type="Proteomes" id="UP000237438">
    <property type="component" value="Unassembled WGS sequence"/>
</dbReference>
<evidence type="ECO:0000256" key="11">
    <source>
        <dbReference type="SAM" id="MobiDB-lite"/>
    </source>
</evidence>
<dbReference type="GO" id="GO:0070628">
    <property type="term" value="F:proteasome binding"/>
    <property type="evidence" value="ECO:0007669"/>
    <property type="project" value="InterPro"/>
</dbReference>
<evidence type="ECO:0000256" key="9">
    <source>
        <dbReference type="ARBA" id="ARBA00022990"/>
    </source>
</evidence>
<dbReference type="InterPro" id="IPR021625">
    <property type="entry name" value="PI31_Prot_N"/>
</dbReference>
<evidence type="ECO:0000259" key="13">
    <source>
        <dbReference type="Pfam" id="PF11566"/>
    </source>
</evidence>
<keyword evidence="9" id="KW-0007">Acetylation</keyword>
<dbReference type="PANTHER" id="PTHR13266">
    <property type="entry name" value="PROTEASOME INHIBITOR"/>
    <property type="match status" value="1"/>
</dbReference>
<feature type="region of interest" description="Disordered" evidence="11">
    <location>
        <begin position="326"/>
        <end position="369"/>
    </location>
</feature>
<evidence type="ECO:0000256" key="4">
    <source>
        <dbReference type="ARBA" id="ARBA00022481"/>
    </source>
</evidence>
<dbReference type="GO" id="GO:0000502">
    <property type="term" value="C:proteasome complex"/>
    <property type="evidence" value="ECO:0007669"/>
    <property type="project" value="UniProtKB-KW"/>
</dbReference>
<gene>
    <name evidence="14" type="ORF">EPUL_001916</name>
</gene>
<feature type="domain" description="PI31 proteasome regulator N-terminal" evidence="13">
    <location>
        <begin position="26"/>
        <end position="191"/>
    </location>
</feature>
<evidence type="ECO:0000256" key="6">
    <source>
        <dbReference type="ARBA" id="ARBA00022553"/>
    </source>
</evidence>
<dbReference type="InterPro" id="IPR013886">
    <property type="entry name" value="PI31_Prot_C"/>
</dbReference>
<evidence type="ECO:0000256" key="7">
    <source>
        <dbReference type="ARBA" id="ARBA00022824"/>
    </source>
</evidence>
<protein>
    <submittedName>
        <fullName evidence="14">Uncharacterized protein</fullName>
    </submittedName>
</protein>
<reference evidence="14 15" key="1">
    <citation type="submission" date="2017-10" db="EMBL/GenBank/DDBJ databases">
        <title>Development of genomic resources for the powdery mildew, Erysiphe pulchra.</title>
        <authorList>
            <person name="Wadl P.A."/>
            <person name="Mack B.M."/>
            <person name="Moore G."/>
            <person name="Beltz S.B."/>
        </authorList>
    </citation>
    <scope>NUCLEOTIDE SEQUENCE [LARGE SCALE GENOMIC DNA]</scope>
    <source>
        <strain evidence="14">Cflorida</strain>
    </source>
</reference>
<name>A0A2S4PW79_9PEZI</name>
<feature type="region of interest" description="Disordered" evidence="11">
    <location>
        <begin position="189"/>
        <end position="234"/>
    </location>
</feature>
<dbReference type="PANTHER" id="PTHR13266:SF1">
    <property type="entry name" value="PROTEASOME INHIBITOR PI31 SUBUNIT"/>
    <property type="match status" value="1"/>
</dbReference>
<comment type="similarity">
    <text evidence="3">Belongs to the proteasome inhibitor PI31 family.</text>
</comment>
<keyword evidence="5" id="KW-0963">Cytoplasm</keyword>
<proteinExistence type="inferred from homology"/>
<keyword evidence="7" id="KW-0256">Endoplasmic reticulum</keyword>
<accession>A0A2S4PW79</accession>
<dbReference type="Pfam" id="PF11566">
    <property type="entry name" value="PI31_Prot_N"/>
    <property type="match status" value="1"/>
</dbReference>
<keyword evidence="15" id="KW-1185">Reference proteome</keyword>
<dbReference type="InterPro" id="IPR045128">
    <property type="entry name" value="PI31-like"/>
</dbReference>
<dbReference type="GO" id="GO:0005783">
    <property type="term" value="C:endoplasmic reticulum"/>
    <property type="evidence" value="ECO:0007669"/>
    <property type="project" value="UniProtKB-SubCell"/>
</dbReference>
<comment type="function">
    <text evidence="10">Plays an important role in control of proteasome function. Inhibits the hydrolysis of protein and peptide substrates by the 20S proteasome. Also inhibits the activation of the proteasome by the proteasome regulatory proteins PA700 and PA28.</text>
</comment>
<organism evidence="14 15">
    <name type="scientific">Erysiphe pulchra</name>
    <dbReference type="NCBI Taxonomy" id="225359"/>
    <lineage>
        <taxon>Eukaryota</taxon>
        <taxon>Fungi</taxon>
        <taxon>Dikarya</taxon>
        <taxon>Ascomycota</taxon>
        <taxon>Pezizomycotina</taxon>
        <taxon>Leotiomycetes</taxon>
        <taxon>Erysiphales</taxon>
        <taxon>Erysiphaceae</taxon>
        <taxon>Erysiphe</taxon>
    </lineage>
</organism>
<dbReference type="GO" id="GO:0004866">
    <property type="term" value="F:endopeptidase inhibitor activity"/>
    <property type="evidence" value="ECO:0007669"/>
    <property type="project" value="InterPro"/>
</dbReference>
<evidence type="ECO:0000256" key="2">
    <source>
        <dbReference type="ARBA" id="ARBA00004496"/>
    </source>
</evidence>
<keyword evidence="6" id="KW-0597">Phosphoprotein</keyword>
<feature type="domain" description="PI31 proteasome regulator C-terminal" evidence="12">
    <location>
        <begin position="285"/>
        <end position="349"/>
    </location>
</feature>
<comment type="subcellular location">
    <subcellularLocation>
        <location evidence="2">Cytoplasm</location>
    </subcellularLocation>
    <subcellularLocation>
        <location evidence="1">Endoplasmic reticulum</location>
    </subcellularLocation>
</comment>
<evidence type="ECO:0000259" key="12">
    <source>
        <dbReference type="Pfam" id="PF08577"/>
    </source>
</evidence>